<dbReference type="Proteomes" id="UP000467428">
    <property type="component" value="Chromosome"/>
</dbReference>
<keyword evidence="1 6" id="KW-0645">Protease</keyword>
<dbReference type="CDD" id="cd07326">
    <property type="entry name" value="M56_BlaR1_MecR1_like"/>
    <property type="match status" value="1"/>
</dbReference>
<comment type="similarity">
    <text evidence="6">Belongs to the peptidase M48 family.</text>
</comment>
<keyword evidence="4 6" id="KW-0862">Zinc</keyword>
<reference evidence="9 10" key="1">
    <citation type="journal article" date="2019" name="Emerg. Microbes Infect.">
        <title>Comprehensive subspecies identification of 175 nontuberculous mycobacteria species based on 7547 genomic profiles.</title>
        <authorList>
            <person name="Matsumoto Y."/>
            <person name="Kinjo T."/>
            <person name="Motooka D."/>
            <person name="Nabeya D."/>
            <person name="Jung N."/>
            <person name="Uechi K."/>
            <person name="Horii T."/>
            <person name="Iida T."/>
            <person name="Fujita J."/>
            <person name="Nakamura S."/>
        </authorList>
    </citation>
    <scope>NUCLEOTIDE SEQUENCE [LARGE SCALE GENOMIC DNA]</scope>
    <source>
        <strain evidence="9 10">JCM 18538</strain>
    </source>
</reference>
<gene>
    <name evidence="9" type="ORF">MARA_61830</name>
</gene>
<dbReference type="AlphaFoldDB" id="A0A7I7S9Q0"/>
<keyword evidence="7" id="KW-1133">Transmembrane helix</keyword>
<keyword evidence="3 6" id="KW-0378">Hydrolase</keyword>
<dbReference type="RefSeq" id="WP_163924517.1">
    <property type="nucleotide sequence ID" value="NZ_AP022593.1"/>
</dbReference>
<feature type="transmembrane region" description="Helical" evidence="7">
    <location>
        <begin position="34"/>
        <end position="59"/>
    </location>
</feature>
<accession>A0A7I7S9Q0</accession>
<dbReference type="GO" id="GO:0004222">
    <property type="term" value="F:metalloendopeptidase activity"/>
    <property type="evidence" value="ECO:0007669"/>
    <property type="project" value="InterPro"/>
</dbReference>
<dbReference type="GO" id="GO:0006508">
    <property type="term" value="P:proteolysis"/>
    <property type="evidence" value="ECO:0007669"/>
    <property type="project" value="UniProtKB-KW"/>
</dbReference>
<keyword evidence="5 6" id="KW-0482">Metalloprotease</keyword>
<keyword evidence="2" id="KW-0479">Metal-binding</keyword>
<feature type="transmembrane region" description="Helical" evidence="7">
    <location>
        <begin position="94"/>
        <end position="115"/>
    </location>
</feature>
<keyword evidence="7" id="KW-0472">Membrane</keyword>
<dbReference type="Pfam" id="PF01435">
    <property type="entry name" value="Peptidase_M48"/>
    <property type="match status" value="1"/>
</dbReference>
<feature type="transmembrane region" description="Helical" evidence="7">
    <location>
        <begin position="285"/>
        <end position="311"/>
    </location>
</feature>
<feature type="transmembrane region" description="Helical" evidence="7">
    <location>
        <begin position="244"/>
        <end position="265"/>
    </location>
</feature>
<evidence type="ECO:0000313" key="10">
    <source>
        <dbReference type="Proteomes" id="UP000467428"/>
    </source>
</evidence>
<organism evidence="9 10">
    <name type="scientific">Mycolicibacterium arabiense</name>
    <dbReference type="NCBI Taxonomy" id="1286181"/>
    <lineage>
        <taxon>Bacteria</taxon>
        <taxon>Bacillati</taxon>
        <taxon>Actinomycetota</taxon>
        <taxon>Actinomycetes</taxon>
        <taxon>Mycobacteriales</taxon>
        <taxon>Mycobacteriaceae</taxon>
        <taxon>Mycolicibacterium</taxon>
    </lineage>
</organism>
<evidence type="ECO:0000256" key="3">
    <source>
        <dbReference type="ARBA" id="ARBA00022801"/>
    </source>
</evidence>
<evidence type="ECO:0000256" key="6">
    <source>
        <dbReference type="RuleBase" id="RU003983"/>
    </source>
</evidence>
<evidence type="ECO:0000256" key="1">
    <source>
        <dbReference type="ARBA" id="ARBA00022670"/>
    </source>
</evidence>
<evidence type="ECO:0000313" key="9">
    <source>
        <dbReference type="EMBL" id="BBY52715.1"/>
    </source>
</evidence>
<dbReference type="GO" id="GO:0046872">
    <property type="term" value="F:metal ion binding"/>
    <property type="evidence" value="ECO:0007669"/>
    <property type="project" value="UniProtKB-KW"/>
</dbReference>
<sequence length="312" mass="32338">MSLAACLLLYSAAILLGGPPVLRALTRAGRVPRLGVAMWLIAIVSVLATWLVSAVLIVVDEVAHGSQRHTFIDSCIEFVCRLLAGQSGGAPRAVLLLSAGAVVGAVLVVSVRLVCAVTRLRTLAHGHAHGIRLVGRPILDHRTFVVNADVRAAYCVAGKPSTIVMTSAAVAALDGDEMKAVLAHEWAHVRGRHLEVTIFVRAVASVLPRLALMRDGALEVTRLLEMCADDAAARRFGRHTVLRGLLALAGAAPATALGAADVAVVSRVERLTLPPVNRLRGREAALAGAAGLIALAPLAGLTLAASGVLVCS</sequence>
<feature type="domain" description="Peptidase M48" evidence="8">
    <location>
        <begin position="143"/>
        <end position="220"/>
    </location>
</feature>
<keyword evidence="10" id="KW-1185">Reference proteome</keyword>
<dbReference type="KEGG" id="marz:MARA_61830"/>
<comment type="cofactor">
    <cofactor evidence="6">
        <name>Zn(2+)</name>
        <dbReference type="ChEBI" id="CHEBI:29105"/>
    </cofactor>
    <text evidence="6">Binds 1 zinc ion per subunit.</text>
</comment>
<evidence type="ECO:0000256" key="5">
    <source>
        <dbReference type="ARBA" id="ARBA00023049"/>
    </source>
</evidence>
<evidence type="ECO:0000256" key="4">
    <source>
        <dbReference type="ARBA" id="ARBA00022833"/>
    </source>
</evidence>
<dbReference type="Gene3D" id="3.30.2010.10">
    <property type="entry name" value="Metalloproteases ('zincins'), catalytic domain"/>
    <property type="match status" value="1"/>
</dbReference>
<keyword evidence="7" id="KW-0812">Transmembrane</keyword>
<proteinExistence type="inferred from homology"/>
<name>A0A7I7S9Q0_9MYCO</name>
<dbReference type="InterPro" id="IPR001915">
    <property type="entry name" value="Peptidase_M48"/>
</dbReference>
<evidence type="ECO:0000259" key="8">
    <source>
        <dbReference type="Pfam" id="PF01435"/>
    </source>
</evidence>
<protein>
    <recommendedName>
        <fullName evidence="8">Peptidase M48 domain-containing protein</fullName>
    </recommendedName>
</protein>
<geneLocation type="plasmid" evidence="10">
    <name>pjcm18538 dna</name>
</geneLocation>
<evidence type="ECO:0000256" key="2">
    <source>
        <dbReference type="ARBA" id="ARBA00022723"/>
    </source>
</evidence>
<dbReference type="EMBL" id="AP022593">
    <property type="protein sequence ID" value="BBY52715.1"/>
    <property type="molecule type" value="Genomic_DNA"/>
</dbReference>
<evidence type="ECO:0000256" key="7">
    <source>
        <dbReference type="SAM" id="Phobius"/>
    </source>
</evidence>